<organism evidence="2 3">
    <name type="scientific">Dyadobacter soli</name>
    <dbReference type="NCBI Taxonomy" id="659014"/>
    <lineage>
        <taxon>Bacteria</taxon>
        <taxon>Pseudomonadati</taxon>
        <taxon>Bacteroidota</taxon>
        <taxon>Cytophagia</taxon>
        <taxon>Cytophagales</taxon>
        <taxon>Spirosomataceae</taxon>
        <taxon>Dyadobacter</taxon>
    </lineage>
</organism>
<feature type="region of interest" description="Disordered" evidence="1">
    <location>
        <begin position="1"/>
        <end position="41"/>
    </location>
</feature>
<protein>
    <submittedName>
        <fullName evidence="2">Uncharacterized protein</fullName>
    </submittedName>
</protein>
<proteinExistence type="predicted"/>
<evidence type="ECO:0000256" key="1">
    <source>
        <dbReference type="SAM" id="MobiDB-lite"/>
    </source>
</evidence>
<dbReference type="Proteomes" id="UP000198748">
    <property type="component" value="Unassembled WGS sequence"/>
</dbReference>
<dbReference type="EMBL" id="FNAN01000017">
    <property type="protein sequence ID" value="SDG32441.1"/>
    <property type="molecule type" value="Genomic_DNA"/>
</dbReference>
<dbReference type="AlphaFoldDB" id="A0A1G7TB65"/>
<keyword evidence="3" id="KW-1185">Reference proteome</keyword>
<accession>A0A1G7TB65</accession>
<evidence type="ECO:0000313" key="3">
    <source>
        <dbReference type="Proteomes" id="UP000198748"/>
    </source>
</evidence>
<name>A0A1G7TB65_9BACT</name>
<sequence length="139" mass="15485">MGSSVHCSTGTKSKRFSARKTSFGSGRGSLPRVASQLSEPWAGEGEKAIAKRPAWQNEEVFGKVEELAQQIRISISEACQKGYERRDLIFLIQLLIKDFSAIKGSQFRRAIDNVITSESAKYGFINLSAVELEEVWKEV</sequence>
<feature type="compositionally biased region" description="Polar residues" evidence="1">
    <location>
        <begin position="1"/>
        <end position="11"/>
    </location>
</feature>
<evidence type="ECO:0000313" key="2">
    <source>
        <dbReference type="EMBL" id="SDG32441.1"/>
    </source>
</evidence>
<dbReference type="STRING" id="659014.SAMN04487996_117155"/>
<reference evidence="3" key="1">
    <citation type="submission" date="2016-10" db="EMBL/GenBank/DDBJ databases">
        <authorList>
            <person name="Varghese N."/>
            <person name="Submissions S."/>
        </authorList>
    </citation>
    <scope>NUCLEOTIDE SEQUENCE [LARGE SCALE GENOMIC DNA]</scope>
    <source>
        <strain evidence="3">DSM 25329</strain>
    </source>
</reference>
<gene>
    <name evidence="2" type="ORF">SAMN04487996_117155</name>
</gene>